<feature type="region of interest" description="Disordered" evidence="1">
    <location>
        <begin position="129"/>
        <end position="149"/>
    </location>
</feature>
<organism evidence="2 3">
    <name type="scientific">Ditylenchus destructor</name>
    <dbReference type="NCBI Taxonomy" id="166010"/>
    <lineage>
        <taxon>Eukaryota</taxon>
        <taxon>Metazoa</taxon>
        <taxon>Ecdysozoa</taxon>
        <taxon>Nematoda</taxon>
        <taxon>Chromadorea</taxon>
        <taxon>Rhabditida</taxon>
        <taxon>Tylenchina</taxon>
        <taxon>Tylenchomorpha</taxon>
        <taxon>Sphaerularioidea</taxon>
        <taxon>Anguinidae</taxon>
        <taxon>Anguininae</taxon>
        <taxon>Ditylenchus</taxon>
    </lineage>
</organism>
<name>A0AAD4R1Q5_9BILA</name>
<proteinExistence type="predicted"/>
<evidence type="ECO:0000256" key="1">
    <source>
        <dbReference type="SAM" id="MobiDB-lite"/>
    </source>
</evidence>
<dbReference type="EMBL" id="JAKKPZ010000071">
    <property type="protein sequence ID" value="KAI1704190.1"/>
    <property type="molecule type" value="Genomic_DNA"/>
</dbReference>
<keyword evidence="3" id="KW-1185">Reference proteome</keyword>
<dbReference type="Proteomes" id="UP001201812">
    <property type="component" value="Unassembled WGS sequence"/>
</dbReference>
<evidence type="ECO:0000313" key="3">
    <source>
        <dbReference type="Proteomes" id="UP001201812"/>
    </source>
</evidence>
<protein>
    <submittedName>
        <fullName evidence="2">Prothoracicostatic peptide-like</fullName>
    </submittedName>
</protein>
<gene>
    <name evidence="2" type="ORF">DdX_14430</name>
</gene>
<accession>A0AAD4R1Q5</accession>
<comment type="caution">
    <text evidence="2">The sequence shown here is derived from an EMBL/GenBank/DDBJ whole genome shotgun (WGS) entry which is preliminary data.</text>
</comment>
<reference evidence="2" key="1">
    <citation type="submission" date="2022-01" db="EMBL/GenBank/DDBJ databases">
        <title>Genome Sequence Resource for Two Populations of Ditylenchus destructor, the Migratory Endoparasitic Phytonematode.</title>
        <authorList>
            <person name="Zhang H."/>
            <person name="Lin R."/>
            <person name="Xie B."/>
        </authorList>
    </citation>
    <scope>NUCLEOTIDE SEQUENCE</scope>
    <source>
        <strain evidence="2">BazhouSP</strain>
    </source>
</reference>
<sequence length="149" mass="16707">MPQNSATISSQKSPILSTTNRLSSWILAVFISLSVLLSLSDAVAEVYIPAVARSDDAMRRWSNGVGLWGKRSASPYPQDIGSWNEKRAATFQIDSNPEVARFLSKRPEDSWNKLNSLWGKRSSNWQTANGLWGKRSSPSGHHMRMYPRI</sequence>
<evidence type="ECO:0000313" key="2">
    <source>
        <dbReference type="EMBL" id="KAI1704190.1"/>
    </source>
</evidence>
<dbReference type="AlphaFoldDB" id="A0AAD4R1Q5"/>